<keyword evidence="1" id="KW-0732">Signal</keyword>
<evidence type="ECO:0000256" key="1">
    <source>
        <dbReference type="SAM" id="SignalP"/>
    </source>
</evidence>
<name>A0A1H2G5J4_9PSED</name>
<dbReference type="Pfam" id="PF09839">
    <property type="entry name" value="DUF2066"/>
    <property type="match status" value="1"/>
</dbReference>
<organism evidence="2 3">
    <name type="scientific">Pseudomonas pohangensis</name>
    <dbReference type="NCBI Taxonomy" id="364197"/>
    <lineage>
        <taxon>Bacteria</taxon>
        <taxon>Pseudomonadati</taxon>
        <taxon>Pseudomonadota</taxon>
        <taxon>Gammaproteobacteria</taxon>
        <taxon>Pseudomonadales</taxon>
        <taxon>Pseudomonadaceae</taxon>
        <taxon>Pseudomonas</taxon>
    </lineage>
</organism>
<protein>
    <recommendedName>
        <fullName evidence="4">DUF2066 domain-containing protein</fullName>
    </recommendedName>
</protein>
<sequence length="354" mass="37462">MRLITRLFVLALSAISLPALAAPTSGLYQVRTAVSSQQPEDRVAGLNRALDILVVRLTGDSAALQAPGLAELRKDPQQLVSQYGVEGSTLVVNFDPLTTESRLRDAGLALWGANRPLLLVWWLNEQDGSSTLVGDSQEQAAPVQAAAQNRGLPIRLPLADLQEQLVATSESLSAAQPDALLPASQRYAADALLGVVAQPAGDQWQAQWRLWLGDSREQGTLEAADQAALADAVMLAVSQRLAPRFIAAPGAAQSITLVVQGVDLPRMAELDRLLKPFNARLHKAEGNSLTYQVNASPEQLRAQLALGQLREVTAVAAEPVPQLSPLTTAVEQAGAQAVAPAAVAPAANVLTFSW</sequence>
<evidence type="ECO:0000313" key="2">
    <source>
        <dbReference type="EMBL" id="SDU14770.1"/>
    </source>
</evidence>
<keyword evidence="3" id="KW-1185">Reference proteome</keyword>
<dbReference type="AlphaFoldDB" id="A0A1H2G5J4"/>
<evidence type="ECO:0000313" key="3">
    <source>
        <dbReference type="Proteomes" id="UP000243232"/>
    </source>
</evidence>
<evidence type="ECO:0008006" key="4">
    <source>
        <dbReference type="Google" id="ProtNLM"/>
    </source>
</evidence>
<dbReference type="RefSeq" id="WP_090194693.1">
    <property type="nucleotide sequence ID" value="NZ_LT629785.1"/>
</dbReference>
<dbReference type="EMBL" id="LT629785">
    <property type="protein sequence ID" value="SDU14770.1"/>
    <property type="molecule type" value="Genomic_DNA"/>
</dbReference>
<reference evidence="3" key="1">
    <citation type="submission" date="2016-10" db="EMBL/GenBank/DDBJ databases">
        <authorList>
            <person name="Varghese N."/>
            <person name="Submissions S."/>
        </authorList>
    </citation>
    <scope>NUCLEOTIDE SEQUENCE [LARGE SCALE GENOMIC DNA]</scope>
    <source>
        <strain evidence="3">DSM 17875</strain>
    </source>
</reference>
<dbReference type="InterPro" id="IPR018642">
    <property type="entry name" value="DUF2066"/>
</dbReference>
<dbReference type="OrthoDB" id="6195299at2"/>
<accession>A0A1H2G5J4</accession>
<dbReference type="STRING" id="364197.SAMN05216296_2053"/>
<gene>
    <name evidence="2" type="ORF">SAMN05216296_2053</name>
</gene>
<feature type="chain" id="PRO_5009274542" description="DUF2066 domain-containing protein" evidence="1">
    <location>
        <begin position="22"/>
        <end position="354"/>
    </location>
</feature>
<feature type="signal peptide" evidence="1">
    <location>
        <begin position="1"/>
        <end position="21"/>
    </location>
</feature>
<proteinExistence type="predicted"/>
<dbReference type="Proteomes" id="UP000243232">
    <property type="component" value="Chromosome I"/>
</dbReference>